<dbReference type="AlphaFoldDB" id="A0A927H4L6"/>
<dbReference type="InterPro" id="IPR003594">
    <property type="entry name" value="HATPase_dom"/>
</dbReference>
<dbReference type="CDD" id="cd16936">
    <property type="entry name" value="HATPase_RsbW-like"/>
    <property type="match status" value="1"/>
</dbReference>
<dbReference type="GO" id="GO:0005524">
    <property type="term" value="F:ATP binding"/>
    <property type="evidence" value="ECO:0007669"/>
    <property type="project" value="UniProtKB-KW"/>
</dbReference>
<dbReference type="InterPro" id="IPR050267">
    <property type="entry name" value="Anti-sigma-factor_SerPK"/>
</dbReference>
<evidence type="ECO:0000256" key="1">
    <source>
        <dbReference type="ARBA" id="ARBA00022527"/>
    </source>
</evidence>
<dbReference type="Proteomes" id="UP000632125">
    <property type="component" value="Unassembled WGS sequence"/>
</dbReference>
<sequence length="144" mass="14814">MSGAVNLQIPAHAEYLDLVRICLYGIASKMSFAYEDIEDMKVAVSEACNNAILHGTQASGLEAIDIRYEADATGLTIEVASRGTGAALAGALSSAAPAAEGDIGGLKAGGLGLYLMQALMDEVDVRSTSVGTAVVMKKYAAMEP</sequence>
<keyword evidence="3" id="KW-0547">Nucleotide-binding</keyword>
<dbReference type="SUPFAM" id="SSF55874">
    <property type="entry name" value="ATPase domain of HSP90 chaperone/DNA topoisomerase II/histidine kinase"/>
    <property type="match status" value="1"/>
</dbReference>
<dbReference type="Gene3D" id="3.30.565.10">
    <property type="entry name" value="Histidine kinase-like ATPase, C-terminal domain"/>
    <property type="match status" value="1"/>
</dbReference>
<keyword evidence="3" id="KW-0067">ATP-binding</keyword>
<keyword evidence="1" id="KW-0808">Transferase</keyword>
<keyword evidence="1" id="KW-0418">Kinase</keyword>
<dbReference type="Pfam" id="PF13581">
    <property type="entry name" value="HATPase_c_2"/>
    <property type="match status" value="1"/>
</dbReference>
<organism evidence="3 4">
    <name type="scientific">Paenibacillus arenilitoris</name>
    <dbReference type="NCBI Taxonomy" id="2772299"/>
    <lineage>
        <taxon>Bacteria</taxon>
        <taxon>Bacillati</taxon>
        <taxon>Bacillota</taxon>
        <taxon>Bacilli</taxon>
        <taxon>Bacillales</taxon>
        <taxon>Paenibacillaceae</taxon>
        <taxon>Paenibacillus</taxon>
    </lineage>
</organism>
<keyword evidence="1" id="KW-0723">Serine/threonine-protein kinase</keyword>
<comment type="caution">
    <text evidence="3">The sequence shown here is derived from an EMBL/GenBank/DDBJ whole genome shotgun (WGS) entry which is preliminary data.</text>
</comment>
<name>A0A927H4L6_9BACL</name>
<feature type="domain" description="Histidine kinase/HSP90-like ATPase" evidence="2">
    <location>
        <begin position="9"/>
        <end position="138"/>
    </location>
</feature>
<reference evidence="3" key="1">
    <citation type="submission" date="2020-09" db="EMBL/GenBank/DDBJ databases">
        <title>A novel bacterium of genus Paenibacillus, isolated from South China Sea.</title>
        <authorList>
            <person name="Huang H."/>
            <person name="Mo K."/>
            <person name="Hu Y."/>
        </authorList>
    </citation>
    <scope>NUCLEOTIDE SEQUENCE</scope>
    <source>
        <strain evidence="3">IB182493</strain>
    </source>
</reference>
<dbReference type="InterPro" id="IPR036890">
    <property type="entry name" value="HATPase_C_sf"/>
</dbReference>
<dbReference type="GO" id="GO:0004674">
    <property type="term" value="F:protein serine/threonine kinase activity"/>
    <property type="evidence" value="ECO:0007669"/>
    <property type="project" value="UniProtKB-KW"/>
</dbReference>
<dbReference type="RefSeq" id="WP_190859036.1">
    <property type="nucleotide sequence ID" value="NZ_JACXIY010000007.1"/>
</dbReference>
<accession>A0A927H4L6</accession>
<dbReference type="PANTHER" id="PTHR35526:SF3">
    <property type="entry name" value="ANTI-SIGMA-F FACTOR RSBW"/>
    <property type="match status" value="1"/>
</dbReference>
<dbReference type="PANTHER" id="PTHR35526">
    <property type="entry name" value="ANTI-SIGMA-F FACTOR RSBW-RELATED"/>
    <property type="match status" value="1"/>
</dbReference>
<proteinExistence type="predicted"/>
<evidence type="ECO:0000313" key="4">
    <source>
        <dbReference type="Proteomes" id="UP000632125"/>
    </source>
</evidence>
<keyword evidence="4" id="KW-1185">Reference proteome</keyword>
<evidence type="ECO:0000313" key="3">
    <source>
        <dbReference type="EMBL" id="MBD2868025.1"/>
    </source>
</evidence>
<dbReference type="EMBL" id="JACXIY010000007">
    <property type="protein sequence ID" value="MBD2868025.1"/>
    <property type="molecule type" value="Genomic_DNA"/>
</dbReference>
<gene>
    <name evidence="3" type="ORF">IDH41_05525</name>
</gene>
<evidence type="ECO:0000259" key="2">
    <source>
        <dbReference type="Pfam" id="PF13581"/>
    </source>
</evidence>
<protein>
    <submittedName>
        <fullName evidence="3">ATP-binding protein</fullName>
    </submittedName>
</protein>